<name>A0A0V1BAJ0_TRISP</name>
<dbReference type="InParanoid" id="A0A0V1BAJ0"/>
<evidence type="ECO:0000313" key="2">
    <source>
        <dbReference type="Proteomes" id="UP000054776"/>
    </source>
</evidence>
<organism evidence="1 2">
    <name type="scientific">Trichinella spiralis</name>
    <name type="common">Trichina worm</name>
    <dbReference type="NCBI Taxonomy" id="6334"/>
    <lineage>
        <taxon>Eukaryota</taxon>
        <taxon>Metazoa</taxon>
        <taxon>Ecdysozoa</taxon>
        <taxon>Nematoda</taxon>
        <taxon>Enoplea</taxon>
        <taxon>Dorylaimia</taxon>
        <taxon>Trichinellida</taxon>
        <taxon>Trichinellidae</taxon>
        <taxon>Trichinella</taxon>
    </lineage>
</organism>
<evidence type="ECO:0000313" key="1">
    <source>
        <dbReference type="EMBL" id="KRY34026.1"/>
    </source>
</evidence>
<dbReference type="OrthoDB" id="6605210at2759"/>
<dbReference type="EMBL" id="JYDH01000073">
    <property type="protein sequence ID" value="KRY34026.1"/>
    <property type="molecule type" value="Genomic_DNA"/>
</dbReference>
<dbReference type="STRING" id="6334.A0A0V1BAJ0"/>
<dbReference type="AlphaFoldDB" id="A0A0V1BAJ0"/>
<accession>A0A0V1BAJ0</accession>
<keyword evidence="2" id="KW-1185">Reference proteome</keyword>
<gene>
    <name evidence="1" type="ORF">T01_14371</name>
</gene>
<sequence>MPLKRSSYNRVFILTEKCTVSKAEQLRVAVCRGSFVLSLAVLNKKNGELNQRSVFVKFGKQLKSCTKSKYI</sequence>
<comment type="caution">
    <text evidence="1">The sequence shown here is derived from an EMBL/GenBank/DDBJ whole genome shotgun (WGS) entry which is preliminary data.</text>
</comment>
<reference evidence="1 2" key="1">
    <citation type="submission" date="2015-01" db="EMBL/GenBank/DDBJ databases">
        <title>Evolution of Trichinella species and genotypes.</title>
        <authorList>
            <person name="Korhonen P.K."/>
            <person name="Edoardo P."/>
            <person name="Giuseppe L.R."/>
            <person name="Gasser R.B."/>
        </authorList>
    </citation>
    <scope>NUCLEOTIDE SEQUENCE [LARGE SCALE GENOMIC DNA]</scope>
    <source>
        <strain evidence="1">ISS3</strain>
    </source>
</reference>
<protein>
    <submittedName>
        <fullName evidence="1">Uncharacterized protein</fullName>
    </submittedName>
</protein>
<dbReference type="Proteomes" id="UP000054776">
    <property type="component" value="Unassembled WGS sequence"/>
</dbReference>
<proteinExistence type="predicted"/>